<evidence type="ECO:0000259" key="9">
    <source>
        <dbReference type="PROSITE" id="PS51263"/>
    </source>
</evidence>
<comment type="caution">
    <text evidence="10">The sequence shown here is derived from an EMBL/GenBank/DDBJ whole genome shotgun (WGS) entry which is preliminary data.</text>
</comment>
<keyword evidence="5" id="KW-0009">Actin-binding</keyword>
<evidence type="ECO:0000256" key="7">
    <source>
        <dbReference type="ARBA" id="ARBA00038532"/>
    </source>
</evidence>
<feature type="region of interest" description="Disordered" evidence="8">
    <location>
        <begin position="337"/>
        <end position="364"/>
    </location>
</feature>
<comment type="subcellular location">
    <subcellularLocation>
        <location evidence="1">Cytoplasm</location>
        <location evidence="1">Cytoskeleton</location>
    </subcellularLocation>
</comment>
<dbReference type="CDD" id="cd11284">
    <property type="entry name" value="ADF_Twf-C_like"/>
    <property type="match status" value="1"/>
</dbReference>
<dbReference type="Proteomes" id="UP000837801">
    <property type="component" value="Unassembled WGS sequence"/>
</dbReference>
<dbReference type="AlphaFoldDB" id="A0A9P0QSS0"/>
<feature type="compositionally biased region" description="Low complexity" evidence="8">
    <location>
        <begin position="186"/>
        <end position="204"/>
    </location>
</feature>
<dbReference type="SUPFAM" id="SSF55753">
    <property type="entry name" value="Actin depolymerizing proteins"/>
    <property type="match status" value="2"/>
</dbReference>
<keyword evidence="4" id="KW-0677">Repeat</keyword>
<accession>A0A9P0QSS0</accession>
<evidence type="ECO:0000313" key="10">
    <source>
        <dbReference type="EMBL" id="CAH2354292.1"/>
    </source>
</evidence>
<dbReference type="PROSITE" id="PS51263">
    <property type="entry name" value="ADF_H"/>
    <property type="match status" value="2"/>
</dbReference>
<dbReference type="InterPro" id="IPR002108">
    <property type="entry name" value="ADF-H"/>
</dbReference>
<dbReference type="GO" id="GO:0051016">
    <property type="term" value="P:barbed-end actin filament capping"/>
    <property type="evidence" value="ECO:0007669"/>
    <property type="project" value="TreeGrafter"/>
</dbReference>
<proteinExistence type="inferred from homology"/>
<feature type="compositionally biased region" description="Basic residues" evidence="8">
    <location>
        <begin position="354"/>
        <end position="364"/>
    </location>
</feature>
<keyword evidence="11" id="KW-1185">Reference proteome</keyword>
<feature type="region of interest" description="Disordered" evidence="8">
    <location>
        <begin position="40"/>
        <end position="60"/>
    </location>
</feature>
<dbReference type="InterPro" id="IPR028458">
    <property type="entry name" value="Twinfilin"/>
</dbReference>
<dbReference type="SMART" id="SM00102">
    <property type="entry name" value="ADF"/>
    <property type="match status" value="2"/>
</dbReference>
<feature type="compositionally biased region" description="Polar residues" evidence="8">
    <location>
        <begin position="40"/>
        <end position="50"/>
    </location>
</feature>
<protein>
    <submittedName>
        <fullName evidence="10">Twinfilin-1</fullName>
    </submittedName>
</protein>
<evidence type="ECO:0000256" key="3">
    <source>
        <dbReference type="ARBA" id="ARBA00022490"/>
    </source>
</evidence>
<evidence type="ECO:0000256" key="2">
    <source>
        <dbReference type="ARBA" id="ARBA00009557"/>
    </source>
</evidence>
<feature type="domain" description="ADF-H" evidence="9">
    <location>
        <begin position="206"/>
        <end position="344"/>
    </location>
</feature>
<dbReference type="CDD" id="cd11285">
    <property type="entry name" value="ADF_Twf-N_like"/>
    <property type="match status" value="1"/>
</dbReference>
<gene>
    <name evidence="10" type="ORF">CLIB1423_15S02872</name>
</gene>
<evidence type="ECO:0000256" key="5">
    <source>
        <dbReference type="ARBA" id="ARBA00023203"/>
    </source>
</evidence>
<dbReference type="InterPro" id="IPR029006">
    <property type="entry name" value="ADF-H/Gelsolin-like_dom_sf"/>
</dbReference>
<evidence type="ECO:0000256" key="1">
    <source>
        <dbReference type="ARBA" id="ARBA00004245"/>
    </source>
</evidence>
<feature type="region of interest" description="Disordered" evidence="8">
    <location>
        <begin position="178"/>
        <end position="204"/>
    </location>
</feature>
<evidence type="ECO:0000313" key="11">
    <source>
        <dbReference type="Proteomes" id="UP000837801"/>
    </source>
</evidence>
<dbReference type="GO" id="GO:0005884">
    <property type="term" value="C:actin filament"/>
    <property type="evidence" value="ECO:0007669"/>
    <property type="project" value="TreeGrafter"/>
</dbReference>
<name>A0A9P0QSS0_9ASCO</name>
<dbReference type="PANTHER" id="PTHR13759:SF1">
    <property type="entry name" value="TWINFILIN"/>
    <property type="match status" value="1"/>
</dbReference>
<feature type="domain" description="ADF-H" evidence="9">
    <location>
        <begin position="1"/>
        <end position="138"/>
    </location>
</feature>
<keyword evidence="3" id="KW-0963">Cytoplasm</keyword>
<dbReference type="GO" id="GO:0051015">
    <property type="term" value="F:actin filament binding"/>
    <property type="evidence" value="ECO:0007669"/>
    <property type="project" value="TreeGrafter"/>
</dbReference>
<keyword evidence="6" id="KW-0206">Cytoskeleton</keyword>
<dbReference type="PANTHER" id="PTHR13759">
    <property type="entry name" value="TWINFILIN"/>
    <property type="match status" value="1"/>
</dbReference>
<evidence type="ECO:0000256" key="8">
    <source>
        <dbReference type="SAM" id="MobiDB-lite"/>
    </source>
</evidence>
<comment type="subunit">
    <text evidence="7">Interacts with G-actin; ADP-actin form.</text>
</comment>
<dbReference type="OrthoDB" id="10006997at2759"/>
<evidence type="ECO:0000256" key="4">
    <source>
        <dbReference type="ARBA" id="ARBA00022737"/>
    </source>
</evidence>
<dbReference type="Pfam" id="PF00241">
    <property type="entry name" value="Cofilin_ADF"/>
    <property type="match status" value="2"/>
</dbReference>
<dbReference type="GO" id="GO:0030042">
    <property type="term" value="P:actin filament depolymerization"/>
    <property type="evidence" value="ECO:0007669"/>
    <property type="project" value="TreeGrafter"/>
</dbReference>
<dbReference type="GO" id="GO:0005737">
    <property type="term" value="C:cytoplasm"/>
    <property type="evidence" value="ECO:0007669"/>
    <property type="project" value="TreeGrafter"/>
</dbReference>
<reference evidence="10" key="1">
    <citation type="submission" date="2022-03" db="EMBL/GenBank/DDBJ databases">
        <authorList>
            <person name="Legras J.-L."/>
            <person name="Devillers H."/>
            <person name="Grondin C."/>
        </authorList>
    </citation>
    <scope>NUCLEOTIDE SEQUENCE</scope>
    <source>
        <strain evidence="10">CLIB 1423</strain>
    </source>
</reference>
<dbReference type="Gene3D" id="3.40.20.10">
    <property type="entry name" value="Severin"/>
    <property type="match status" value="2"/>
</dbReference>
<organism evidence="10 11">
    <name type="scientific">[Candida] railenensis</name>
    <dbReference type="NCBI Taxonomy" id="45579"/>
    <lineage>
        <taxon>Eukaryota</taxon>
        <taxon>Fungi</taxon>
        <taxon>Dikarya</taxon>
        <taxon>Ascomycota</taxon>
        <taxon>Saccharomycotina</taxon>
        <taxon>Pichiomycetes</taxon>
        <taxon>Debaryomycetaceae</taxon>
        <taxon>Kurtzmaniella</taxon>
    </lineage>
</organism>
<comment type="similarity">
    <text evidence="2">Belongs to the actin-binding proteins ADF family. Twinfilin subfamily.</text>
</comment>
<evidence type="ECO:0000256" key="6">
    <source>
        <dbReference type="ARBA" id="ARBA00023212"/>
    </source>
</evidence>
<dbReference type="EMBL" id="CAKXYY010000015">
    <property type="protein sequence ID" value="CAH2354292.1"/>
    <property type="molecule type" value="Genomic_DNA"/>
</dbReference>
<dbReference type="GO" id="GO:0003785">
    <property type="term" value="F:actin monomer binding"/>
    <property type="evidence" value="ECO:0007669"/>
    <property type="project" value="TreeGrafter"/>
</dbReference>
<sequence length="364" mass="39619">MSAQSGITASEALLSTYNSLSNSRPLVIRLSDDNTSLVEDETFTSGTGSNSDHFESVSSHLSSSHPHPAYLIIPIDEESSLFASFIPDEAPIREKMLYASTKSTLLTQLGSGNFKKSHVFAWSELPEVSLKNFNKEIASHAADNDSLLTEEERLLNQINSLQSFSIAETNDKYKRQLASMDGTPHSSSTSSLSSAAATSSGTSTTGVSFKIDPDLEVALNSFATPGQLLAFKINLTTETVHLTSSETSVKPSTLISHLTASASTESAPHPQYALFQYSPNRVSFIYSCPSGSKVKERMVYASNKKSLLNHVKSILSANDLTVDKSFEVGDLDELELGEFDEQKEDENASSTRLKFNKPKGPRRR</sequence>